<keyword evidence="2" id="KW-1185">Reference proteome</keyword>
<evidence type="ECO:0000313" key="2">
    <source>
        <dbReference type="Proteomes" id="UP000215335"/>
    </source>
</evidence>
<sequence>MERKRDGTSHRLEDRLGLAREVTLGISQRKSRIAMCAIDWRIDLFEEKVKREELPSEILQGVTKLGMSGREELSTDRFIKYVNSVEYRQMLLKEQLKIIQNIVDLNKIECD</sequence>
<proteinExistence type="predicted"/>
<comment type="caution">
    <text evidence="1">The sequence shown here is derived from an EMBL/GenBank/DDBJ whole genome shotgun (WGS) entry which is preliminary data.</text>
</comment>
<dbReference type="Proteomes" id="UP000215335">
    <property type="component" value="Unassembled WGS sequence"/>
</dbReference>
<name>A0A232EHU7_9HYME</name>
<accession>A0A232EHU7</accession>
<evidence type="ECO:0000313" key="1">
    <source>
        <dbReference type="EMBL" id="OXU17914.1"/>
    </source>
</evidence>
<protein>
    <submittedName>
        <fullName evidence="1">Uncharacterized protein</fullName>
    </submittedName>
</protein>
<reference evidence="1 2" key="1">
    <citation type="journal article" date="2017" name="Curr. Biol.">
        <title>The Evolution of Venom by Co-option of Single-Copy Genes.</title>
        <authorList>
            <person name="Martinson E.O."/>
            <person name="Mrinalini"/>
            <person name="Kelkar Y.D."/>
            <person name="Chang C.H."/>
            <person name="Werren J.H."/>
        </authorList>
    </citation>
    <scope>NUCLEOTIDE SEQUENCE [LARGE SCALE GENOMIC DNA]</scope>
    <source>
        <strain evidence="1 2">Alberta</strain>
        <tissue evidence="1">Whole body</tissue>
    </source>
</reference>
<gene>
    <name evidence="1" type="ORF">TSAR_002506</name>
</gene>
<organism evidence="1 2">
    <name type="scientific">Trichomalopsis sarcophagae</name>
    <dbReference type="NCBI Taxonomy" id="543379"/>
    <lineage>
        <taxon>Eukaryota</taxon>
        <taxon>Metazoa</taxon>
        <taxon>Ecdysozoa</taxon>
        <taxon>Arthropoda</taxon>
        <taxon>Hexapoda</taxon>
        <taxon>Insecta</taxon>
        <taxon>Pterygota</taxon>
        <taxon>Neoptera</taxon>
        <taxon>Endopterygota</taxon>
        <taxon>Hymenoptera</taxon>
        <taxon>Apocrita</taxon>
        <taxon>Proctotrupomorpha</taxon>
        <taxon>Chalcidoidea</taxon>
        <taxon>Pteromalidae</taxon>
        <taxon>Pteromalinae</taxon>
        <taxon>Trichomalopsis</taxon>
    </lineage>
</organism>
<dbReference type="EMBL" id="NNAY01004428">
    <property type="protein sequence ID" value="OXU17914.1"/>
    <property type="molecule type" value="Genomic_DNA"/>
</dbReference>
<dbReference type="AlphaFoldDB" id="A0A232EHU7"/>